<dbReference type="PANTHER" id="PTHR34975:SF2">
    <property type="entry name" value="SPORE GERMINATION PROTEIN A2"/>
    <property type="match status" value="1"/>
</dbReference>
<evidence type="ECO:0000256" key="5">
    <source>
        <dbReference type="ARBA" id="ARBA00022692"/>
    </source>
</evidence>
<evidence type="ECO:0000313" key="9">
    <source>
        <dbReference type="EMBL" id="SFM18067.1"/>
    </source>
</evidence>
<keyword evidence="7 8" id="KW-0472">Membrane</keyword>
<comment type="subcellular location">
    <subcellularLocation>
        <location evidence="1">Membrane</location>
        <topology evidence="1">Multi-pass membrane protein</topology>
    </subcellularLocation>
</comment>
<feature type="transmembrane region" description="Helical" evidence="8">
    <location>
        <begin position="341"/>
        <end position="363"/>
    </location>
</feature>
<dbReference type="PANTHER" id="PTHR34975">
    <property type="entry name" value="SPORE GERMINATION PROTEIN A2"/>
    <property type="match status" value="1"/>
</dbReference>
<evidence type="ECO:0000256" key="7">
    <source>
        <dbReference type="ARBA" id="ARBA00023136"/>
    </source>
</evidence>
<feature type="transmembrane region" description="Helical" evidence="8">
    <location>
        <begin position="87"/>
        <end position="109"/>
    </location>
</feature>
<dbReference type="RefSeq" id="WP_245755084.1">
    <property type="nucleotide sequence ID" value="NZ_FOTS01000051.1"/>
</dbReference>
<dbReference type="EMBL" id="FOTS01000051">
    <property type="protein sequence ID" value="SFM18067.1"/>
    <property type="molecule type" value="Genomic_DNA"/>
</dbReference>
<evidence type="ECO:0000256" key="6">
    <source>
        <dbReference type="ARBA" id="ARBA00022989"/>
    </source>
</evidence>
<dbReference type="Pfam" id="PF03845">
    <property type="entry name" value="Spore_permease"/>
    <property type="match status" value="1"/>
</dbReference>
<organism evidence="9 10">
    <name type="scientific">Pelosinus propionicus DSM 13327</name>
    <dbReference type="NCBI Taxonomy" id="1123291"/>
    <lineage>
        <taxon>Bacteria</taxon>
        <taxon>Bacillati</taxon>
        <taxon>Bacillota</taxon>
        <taxon>Negativicutes</taxon>
        <taxon>Selenomonadales</taxon>
        <taxon>Sporomusaceae</taxon>
        <taxon>Pelosinus</taxon>
    </lineage>
</organism>
<evidence type="ECO:0000256" key="3">
    <source>
        <dbReference type="ARBA" id="ARBA00022448"/>
    </source>
</evidence>
<reference evidence="10" key="1">
    <citation type="submission" date="2016-10" db="EMBL/GenBank/DDBJ databases">
        <authorList>
            <person name="Varghese N."/>
            <person name="Submissions S."/>
        </authorList>
    </citation>
    <scope>NUCLEOTIDE SEQUENCE [LARGE SCALE GENOMIC DNA]</scope>
    <source>
        <strain evidence="10">DSM 13327</strain>
    </source>
</reference>
<feature type="transmembrane region" description="Helical" evidence="8">
    <location>
        <begin position="224"/>
        <end position="246"/>
    </location>
</feature>
<sequence>MMANLEAKSYMTPWQLAIVVFVTCVGAQILLSPRSLIADAEHGAGISVVIGGVLFYSATCLMLVLAKKYPDETIVEYAPRIFGKIGGTLVVIWFNMLFFLQVIQIFYGMGKIITFYMFDRTPPEVVILALLAVCAYCAVQDWGTIMRIQQFMFFVAYSILILVWLTSILNLQPENLLPLWPVNIKAVVGGGLSTWNMYAGYECVLLLMPLVYRQVSLGSLIKIMGASFGCLIVLFLLVIVIIIGVLTVDGAKNLLYPALIVIRSVELPGTFIERLENYLLIAWIPVVFDTLAAMMFFMGEICMRHWRQADHRPWVLFLVPIIYVGSILLDNQQVYEMANKFTMWLGLAFSFIAVPLSLSLSWWQKRKAGTGCG</sequence>
<feature type="transmembrane region" description="Helical" evidence="8">
    <location>
        <begin position="151"/>
        <end position="172"/>
    </location>
</feature>
<evidence type="ECO:0000256" key="4">
    <source>
        <dbReference type="ARBA" id="ARBA00022544"/>
    </source>
</evidence>
<evidence type="ECO:0000256" key="8">
    <source>
        <dbReference type="SAM" id="Phobius"/>
    </source>
</evidence>
<protein>
    <submittedName>
        <fullName evidence="9">Spore germination protein</fullName>
    </submittedName>
</protein>
<feature type="transmembrane region" description="Helical" evidence="8">
    <location>
        <begin position="43"/>
        <end position="66"/>
    </location>
</feature>
<keyword evidence="3" id="KW-0813">Transport</keyword>
<dbReference type="InterPro" id="IPR004761">
    <property type="entry name" value="Spore_GerAB"/>
</dbReference>
<feature type="transmembrane region" description="Helical" evidence="8">
    <location>
        <begin position="12"/>
        <end position="31"/>
    </location>
</feature>
<dbReference type="STRING" id="1123291.SAMN04490355_10519"/>
<evidence type="ECO:0000313" key="10">
    <source>
        <dbReference type="Proteomes" id="UP000199520"/>
    </source>
</evidence>
<dbReference type="AlphaFoldDB" id="A0A1I4NS00"/>
<proteinExistence type="inferred from homology"/>
<keyword evidence="6 8" id="KW-1133">Transmembrane helix</keyword>
<accession>A0A1I4NS00</accession>
<feature type="transmembrane region" description="Helical" evidence="8">
    <location>
        <begin position="121"/>
        <end position="139"/>
    </location>
</feature>
<keyword evidence="5 8" id="KW-0812">Transmembrane</keyword>
<keyword evidence="10" id="KW-1185">Reference proteome</keyword>
<comment type="similarity">
    <text evidence="2">Belongs to the amino acid-polyamine-organocation (APC) superfamily. Spore germination protein (SGP) (TC 2.A.3.9) family.</text>
</comment>
<name>A0A1I4NS00_9FIRM</name>
<feature type="transmembrane region" description="Helical" evidence="8">
    <location>
        <begin position="311"/>
        <end position="329"/>
    </location>
</feature>
<feature type="transmembrane region" description="Helical" evidence="8">
    <location>
        <begin position="192"/>
        <end position="212"/>
    </location>
</feature>
<feature type="transmembrane region" description="Helical" evidence="8">
    <location>
        <begin position="278"/>
        <end position="299"/>
    </location>
</feature>
<keyword evidence="4" id="KW-0309">Germination</keyword>
<dbReference type="Proteomes" id="UP000199520">
    <property type="component" value="Unassembled WGS sequence"/>
</dbReference>
<gene>
    <name evidence="9" type="ORF">SAMN04490355_10519</name>
</gene>
<dbReference type="GO" id="GO:0009847">
    <property type="term" value="P:spore germination"/>
    <property type="evidence" value="ECO:0007669"/>
    <property type="project" value="InterPro"/>
</dbReference>
<dbReference type="GO" id="GO:0016020">
    <property type="term" value="C:membrane"/>
    <property type="evidence" value="ECO:0007669"/>
    <property type="project" value="UniProtKB-SubCell"/>
</dbReference>
<evidence type="ECO:0000256" key="1">
    <source>
        <dbReference type="ARBA" id="ARBA00004141"/>
    </source>
</evidence>
<evidence type="ECO:0000256" key="2">
    <source>
        <dbReference type="ARBA" id="ARBA00007998"/>
    </source>
</evidence>
<dbReference type="NCBIfam" id="TIGR00912">
    <property type="entry name" value="2A0309"/>
    <property type="match status" value="1"/>
</dbReference>
<dbReference type="Gene3D" id="1.20.1740.10">
    <property type="entry name" value="Amino acid/polyamine transporter I"/>
    <property type="match status" value="1"/>
</dbReference>